<keyword evidence="2" id="KW-1185">Reference proteome</keyword>
<evidence type="ECO:0000313" key="2">
    <source>
        <dbReference type="Proteomes" id="UP000613208"/>
    </source>
</evidence>
<reference evidence="1" key="1">
    <citation type="submission" date="2020-06" db="EMBL/GenBank/DDBJ databases">
        <title>Characterization of fructooligosaccharide metabolism and fructooligosaccharide-degrading enzymes in human commensal butyrate producers.</title>
        <authorList>
            <person name="Tanno H."/>
            <person name="Fujii T."/>
            <person name="Hirano K."/>
            <person name="Maeno S."/>
            <person name="Tonozuka T."/>
            <person name="Sakamoto M."/>
            <person name="Ohkuma M."/>
            <person name="Tochio T."/>
            <person name="Endo A."/>
        </authorList>
    </citation>
    <scope>NUCLEOTIDE SEQUENCE</scope>
    <source>
        <strain evidence="1">JCM 17466</strain>
    </source>
</reference>
<name>A0A916Q953_9FIRM</name>
<dbReference type="AlphaFoldDB" id="A0A916Q953"/>
<gene>
    <name evidence="1" type="ORF">ANBU17_28840</name>
</gene>
<dbReference type="EMBL" id="BLYI01000067">
    <property type="protein sequence ID" value="GFO86537.1"/>
    <property type="molecule type" value="Genomic_DNA"/>
</dbReference>
<organism evidence="1 2">
    <name type="scientific">Anaerostipes butyraticus</name>
    <dbReference type="NCBI Taxonomy" id="645466"/>
    <lineage>
        <taxon>Bacteria</taxon>
        <taxon>Bacillati</taxon>
        <taxon>Bacillota</taxon>
        <taxon>Clostridia</taxon>
        <taxon>Lachnospirales</taxon>
        <taxon>Lachnospiraceae</taxon>
        <taxon>Anaerostipes</taxon>
    </lineage>
</organism>
<sequence length="132" mass="15461">MQLYELEDALGGFTTEECMGRLEKHHIIFRSQGGCDFYYNIIELPLGFHHGDRGPHKCRKTDLLLKRSLRDTLFMEFGRGRKTAEEIVHLCCPMNRKSAEKLHRRLLQAKNYAGKYEPEDAIREIMGGNLYW</sequence>
<evidence type="ECO:0000313" key="1">
    <source>
        <dbReference type="EMBL" id="GFO86537.1"/>
    </source>
</evidence>
<dbReference type="Proteomes" id="UP000613208">
    <property type="component" value="Unassembled WGS sequence"/>
</dbReference>
<comment type="caution">
    <text evidence="1">The sequence shown here is derived from an EMBL/GenBank/DDBJ whole genome shotgun (WGS) entry which is preliminary data.</text>
</comment>
<protein>
    <submittedName>
        <fullName evidence="1">Uncharacterized protein</fullName>
    </submittedName>
</protein>
<accession>A0A916Q953</accession>
<proteinExistence type="predicted"/>
<dbReference type="RefSeq" id="WP_201312185.1">
    <property type="nucleotide sequence ID" value="NZ_BLYI01000067.1"/>
</dbReference>